<feature type="signal peptide" evidence="2">
    <location>
        <begin position="1"/>
        <end position="27"/>
    </location>
</feature>
<evidence type="ECO:0008006" key="5">
    <source>
        <dbReference type="Google" id="ProtNLM"/>
    </source>
</evidence>
<evidence type="ECO:0000313" key="3">
    <source>
        <dbReference type="EMBL" id="QJW90320.1"/>
    </source>
</evidence>
<feature type="region of interest" description="Disordered" evidence="1">
    <location>
        <begin position="90"/>
        <end position="115"/>
    </location>
</feature>
<gene>
    <name evidence="3" type="ORF">HNV11_13515</name>
</gene>
<dbReference type="EMBL" id="CP053435">
    <property type="protein sequence ID" value="QJW90320.1"/>
    <property type="molecule type" value="Genomic_DNA"/>
</dbReference>
<reference evidence="3 4" key="1">
    <citation type="submission" date="2020-05" db="EMBL/GenBank/DDBJ databases">
        <title>Genome sequencing of Spirosoma sp. TS118.</title>
        <authorList>
            <person name="Lee J.-H."/>
            <person name="Jeong S."/>
            <person name="Zhao L."/>
            <person name="Jung J.-H."/>
            <person name="Kim M.-K."/>
            <person name="Lim S."/>
        </authorList>
    </citation>
    <scope>NUCLEOTIDE SEQUENCE [LARGE SCALE GENOMIC DNA]</scope>
    <source>
        <strain evidence="3 4">TS118</strain>
    </source>
</reference>
<proteinExistence type="predicted"/>
<evidence type="ECO:0000256" key="2">
    <source>
        <dbReference type="SAM" id="SignalP"/>
    </source>
</evidence>
<feature type="chain" id="PRO_5026809753" description="Lipocalin-like domain-containing protein" evidence="2">
    <location>
        <begin position="28"/>
        <end position="175"/>
    </location>
</feature>
<evidence type="ECO:0000313" key="4">
    <source>
        <dbReference type="Proteomes" id="UP000502756"/>
    </source>
</evidence>
<evidence type="ECO:0000256" key="1">
    <source>
        <dbReference type="SAM" id="MobiDB-lite"/>
    </source>
</evidence>
<dbReference type="RefSeq" id="WP_171740164.1">
    <property type="nucleotide sequence ID" value="NZ_CP053435.1"/>
</dbReference>
<accession>A0A6M5YAL3</accession>
<dbReference type="Proteomes" id="UP000502756">
    <property type="component" value="Chromosome"/>
</dbReference>
<keyword evidence="4" id="KW-1185">Reference proteome</keyword>
<keyword evidence="2" id="KW-0732">Signal</keyword>
<sequence>MKTPFLFSALKAALIGLLLVTASCKHDTDVVTPDGSTSGSSLAFVGKNLRMTALALEPAQDLDGDGKIDNDLLQFLPDCARDNTIRFDKDGRLSGDEGKQVCPSTGDEEGPTSVEPSTWSYNAQTHILRIVNNGDATNVTEWEVVEQSASGLKAKIRMTSDEGATLKMVMTWKTA</sequence>
<protein>
    <recommendedName>
        <fullName evidence="5">Lipocalin-like domain-containing protein</fullName>
    </recommendedName>
</protein>
<dbReference type="AlphaFoldDB" id="A0A6M5YAL3"/>
<organism evidence="3 4">
    <name type="scientific">Spirosoma taeanense</name>
    <dbReference type="NCBI Taxonomy" id="2735870"/>
    <lineage>
        <taxon>Bacteria</taxon>
        <taxon>Pseudomonadati</taxon>
        <taxon>Bacteroidota</taxon>
        <taxon>Cytophagia</taxon>
        <taxon>Cytophagales</taxon>
        <taxon>Cytophagaceae</taxon>
        <taxon>Spirosoma</taxon>
    </lineage>
</organism>
<dbReference type="PROSITE" id="PS51257">
    <property type="entry name" value="PROKAR_LIPOPROTEIN"/>
    <property type="match status" value="1"/>
</dbReference>
<dbReference type="KEGG" id="stae:HNV11_13515"/>
<feature type="compositionally biased region" description="Basic and acidic residues" evidence="1">
    <location>
        <begin position="90"/>
        <end position="99"/>
    </location>
</feature>
<name>A0A6M5YAL3_9BACT</name>